<gene>
    <name evidence="2" type="ORF">GMARGA_LOCUS6763</name>
</gene>
<comment type="caution">
    <text evidence="2">The sequence shown here is derived from an EMBL/GenBank/DDBJ whole genome shotgun (WGS) entry which is preliminary data.</text>
</comment>
<evidence type="ECO:0000313" key="2">
    <source>
        <dbReference type="EMBL" id="CAG8598521.1"/>
    </source>
</evidence>
<keyword evidence="3" id="KW-1185">Reference proteome</keyword>
<feature type="region of interest" description="Disordered" evidence="1">
    <location>
        <begin position="23"/>
        <end position="61"/>
    </location>
</feature>
<accession>A0ABN7UK59</accession>
<feature type="compositionally biased region" description="Low complexity" evidence="1">
    <location>
        <begin position="27"/>
        <end position="43"/>
    </location>
</feature>
<proteinExistence type="predicted"/>
<evidence type="ECO:0000256" key="1">
    <source>
        <dbReference type="SAM" id="MobiDB-lite"/>
    </source>
</evidence>
<dbReference type="EMBL" id="CAJVQB010003128">
    <property type="protein sequence ID" value="CAG8598521.1"/>
    <property type="molecule type" value="Genomic_DNA"/>
</dbReference>
<dbReference type="Proteomes" id="UP000789901">
    <property type="component" value="Unassembled WGS sequence"/>
</dbReference>
<protein>
    <submittedName>
        <fullName evidence="2">14377_t:CDS:1</fullName>
    </submittedName>
</protein>
<sequence length="61" mass="6734">MAYYCQFSTIAIQYPMRIKKTFEKKNQNSSGNSNSGGSSKGGNCRNLTNSNNFSDSDDPTK</sequence>
<organism evidence="2 3">
    <name type="scientific">Gigaspora margarita</name>
    <dbReference type="NCBI Taxonomy" id="4874"/>
    <lineage>
        <taxon>Eukaryota</taxon>
        <taxon>Fungi</taxon>
        <taxon>Fungi incertae sedis</taxon>
        <taxon>Mucoromycota</taxon>
        <taxon>Glomeromycotina</taxon>
        <taxon>Glomeromycetes</taxon>
        <taxon>Diversisporales</taxon>
        <taxon>Gigasporaceae</taxon>
        <taxon>Gigaspora</taxon>
    </lineage>
</organism>
<name>A0ABN7UK59_GIGMA</name>
<evidence type="ECO:0000313" key="3">
    <source>
        <dbReference type="Proteomes" id="UP000789901"/>
    </source>
</evidence>
<feature type="compositionally biased region" description="Polar residues" evidence="1">
    <location>
        <begin position="45"/>
        <end position="54"/>
    </location>
</feature>
<reference evidence="2 3" key="1">
    <citation type="submission" date="2021-06" db="EMBL/GenBank/DDBJ databases">
        <authorList>
            <person name="Kallberg Y."/>
            <person name="Tangrot J."/>
            <person name="Rosling A."/>
        </authorList>
    </citation>
    <scope>NUCLEOTIDE SEQUENCE [LARGE SCALE GENOMIC DNA]</scope>
    <source>
        <strain evidence="2 3">120-4 pot B 10/14</strain>
    </source>
</reference>